<name>A0A8J6BN33_ELECQ</name>
<keyword evidence="3" id="KW-1185">Reference proteome</keyword>
<sequence>MRPISVLLLVSLSAAFVLMNAYSVTKPAPCPKNMTSELDCAPCRRYCNENNYMACAELCRPPKECYCEPGYVYLKRGLQKCVLPQDCPK</sequence>
<dbReference type="EMBL" id="WNTK01002307">
    <property type="protein sequence ID" value="KAG9466158.1"/>
    <property type="molecule type" value="Genomic_DNA"/>
</dbReference>
<keyword evidence="1" id="KW-0732">Signal</keyword>
<dbReference type="AlphaFoldDB" id="A0A8J6BN33"/>
<dbReference type="Proteomes" id="UP000770717">
    <property type="component" value="Unassembled WGS sequence"/>
</dbReference>
<reference evidence="2" key="1">
    <citation type="thesis" date="2020" institute="ProQuest LLC" country="789 East Eisenhower Parkway, Ann Arbor, MI, USA">
        <title>Comparative Genomics and Chromosome Evolution.</title>
        <authorList>
            <person name="Mudd A.B."/>
        </authorList>
    </citation>
    <scope>NUCLEOTIDE SEQUENCE</scope>
    <source>
        <strain evidence="2">HN-11 Male</strain>
        <tissue evidence="2">Kidney and liver</tissue>
    </source>
</reference>
<protein>
    <recommendedName>
        <fullName evidence="4">TIL domain-containing protein</fullName>
    </recommendedName>
</protein>
<evidence type="ECO:0008006" key="4">
    <source>
        <dbReference type="Google" id="ProtNLM"/>
    </source>
</evidence>
<comment type="caution">
    <text evidence="2">The sequence shown here is derived from an EMBL/GenBank/DDBJ whole genome shotgun (WGS) entry which is preliminary data.</text>
</comment>
<accession>A0A8J6BN33</accession>
<feature type="signal peptide" evidence="1">
    <location>
        <begin position="1"/>
        <end position="21"/>
    </location>
</feature>
<proteinExistence type="predicted"/>
<evidence type="ECO:0000256" key="1">
    <source>
        <dbReference type="SAM" id="SignalP"/>
    </source>
</evidence>
<organism evidence="2 3">
    <name type="scientific">Eleutherodactylus coqui</name>
    <name type="common">Puerto Rican coqui</name>
    <dbReference type="NCBI Taxonomy" id="57060"/>
    <lineage>
        <taxon>Eukaryota</taxon>
        <taxon>Metazoa</taxon>
        <taxon>Chordata</taxon>
        <taxon>Craniata</taxon>
        <taxon>Vertebrata</taxon>
        <taxon>Euteleostomi</taxon>
        <taxon>Amphibia</taxon>
        <taxon>Batrachia</taxon>
        <taxon>Anura</taxon>
        <taxon>Neobatrachia</taxon>
        <taxon>Hyloidea</taxon>
        <taxon>Eleutherodactylidae</taxon>
        <taxon>Eleutherodactylinae</taxon>
        <taxon>Eleutherodactylus</taxon>
        <taxon>Eleutherodactylus</taxon>
    </lineage>
</organism>
<evidence type="ECO:0000313" key="3">
    <source>
        <dbReference type="Proteomes" id="UP000770717"/>
    </source>
</evidence>
<dbReference type="SUPFAM" id="SSF57567">
    <property type="entry name" value="Serine protease inhibitors"/>
    <property type="match status" value="1"/>
</dbReference>
<dbReference type="InterPro" id="IPR036084">
    <property type="entry name" value="Ser_inhib-like_sf"/>
</dbReference>
<gene>
    <name evidence="2" type="ORF">GDO78_017117</name>
</gene>
<dbReference type="Gene3D" id="2.10.25.10">
    <property type="entry name" value="Laminin"/>
    <property type="match status" value="1"/>
</dbReference>
<feature type="chain" id="PRO_5035158259" description="TIL domain-containing protein" evidence="1">
    <location>
        <begin position="22"/>
        <end position="89"/>
    </location>
</feature>
<evidence type="ECO:0000313" key="2">
    <source>
        <dbReference type="EMBL" id="KAG9466158.1"/>
    </source>
</evidence>